<proteinExistence type="predicted"/>
<keyword evidence="4" id="KW-1185">Reference proteome</keyword>
<evidence type="ECO:0000313" key="4">
    <source>
        <dbReference type="Proteomes" id="UP000011087"/>
    </source>
</evidence>
<evidence type="ECO:0000313" key="3">
    <source>
        <dbReference type="EnsemblProtists" id="EKX48211"/>
    </source>
</evidence>
<name>L1JI81_GUITC</name>
<organism evidence="2">
    <name type="scientific">Guillardia theta (strain CCMP2712)</name>
    <name type="common">Cryptophyte</name>
    <dbReference type="NCBI Taxonomy" id="905079"/>
    <lineage>
        <taxon>Eukaryota</taxon>
        <taxon>Cryptophyceae</taxon>
        <taxon>Pyrenomonadales</taxon>
        <taxon>Geminigeraceae</taxon>
        <taxon>Guillardia</taxon>
    </lineage>
</organism>
<dbReference type="AlphaFoldDB" id="L1JI81"/>
<reference evidence="2 4" key="1">
    <citation type="journal article" date="2012" name="Nature">
        <title>Algal genomes reveal evolutionary mosaicism and the fate of nucleomorphs.</title>
        <authorList>
            <consortium name="DOE Joint Genome Institute"/>
            <person name="Curtis B.A."/>
            <person name="Tanifuji G."/>
            <person name="Burki F."/>
            <person name="Gruber A."/>
            <person name="Irimia M."/>
            <person name="Maruyama S."/>
            <person name="Arias M.C."/>
            <person name="Ball S.G."/>
            <person name="Gile G.H."/>
            <person name="Hirakawa Y."/>
            <person name="Hopkins J.F."/>
            <person name="Kuo A."/>
            <person name="Rensing S.A."/>
            <person name="Schmutz J."/>
            <person name="Symeonidi A."/>
            <person name="Elias M."/>
            <person name="Eveleigh R.J."/>
            <person name="Herman E.K."/>
            <person name="Klute M.J."/>
            <person name="Nakayama T."/>
            <person name="Obornik M."/>
            <person name="Reyes-Prieto A."/>
            <person name="Armbrust E.V."/>
            <person name="Aves S.J."/>
            <person name="Beiko R.G."/>
            <person name="Coutinho P."/>
            <person name="Dacks J.B."/>
            <person name="Durnford D.G."/>
            <person name="Fast N.M."/>
            <person name="Green B.R."/>
            <person name="Grisdale C.J."/>
            <person name="Hempel F."/>
            <person name="Henrissat B."/>
            <person name="Hoppner M.P."/>
            <person name="Ishida K."/>
            <person name="Kim E."/>
            <person name="Koreny L."/>
            <person name="Kroth P.G."/>
            <person name="Liu Y."/>
            <person name="Malik S.B."/>
            <person name="Maier U.G."/>
            <person name="McRose D."/>
            <person name="Mock T."/>
            <person name="Neilson J.A."/>
            <person name="Onodera N.T."/>
            <person name="Poole A.M."/>
            <person name="Pritham E.J."/>
            <person name="Richards T.A."/>
            <person name="Rocap G."/>
            <person name="Roy S.W."/>
            <person name="Sarai C."/>
            <person name="Schaack S."/>
            <person name="Shirato S."/>
            <person name="Slamovits C.H."/>
            <person name="Spencer D.F."/>
            <person name="Suzuki S."/>
            <person name="Worden A.Z."/>
            <person name="Zauner S."/>
            <person name="Barry K."/>
            <person name="Bell C."/>
            <person name="Bharti A.K."/>
            <person name="Crow J.A."/>
            <person name="Grimwood J."/>
            <person name="Kramer R."/>
            <person name="Lindquist E."/>
            <person name="Lucas S."/>
            <person name="Salamov A."/>
            <person name="McFadden G.I."/>
            <person name="Lane C.E."/>
            <person name="Keeling P.J."/>
            <person name="Gray M.W."/>
            <person name="Grigoriev I.V."/>
            <person name="Archibald J.M."/>
        </authorList>
    </citation>
    <scope>NUCLEOTIDE SEQUENCE</scope>
    <source>
        <strain evidence="2 4">CCMP2712</strain>
    </source>
</reference>
<dbReference type="GeneID" id="17304870"/>
<evidence type="ECO:0000256" key="1">
    <source>
        <dbReference type="SAM" id="Phobius"/>
    </source>
</evidence>
<dbReference type="RefSeq" id="XP_005835191.1">
    <property type="nucleotide sequence ID" value="XM_005835134.1"/>
</dbReference>
<feature type="transmembrane region" description="Helical" evidence="1">
    <location>
        <begin position="413"/>
        <end position="431"/>
    </location>
</feature>
<dbReference type="Proteomes" id="UP000011087">
    <property type="component" value="Unassembled WGS sequence"/>
</dbReference>
<dbReference type="HOGENOM" id="CLU_564362_0_0_1"/>
<dbReference type="PaxDb" id="55529-EKX48211"/>
<evidence type="ECO:0000313" key="2">
    <source>
        <dbReference type="EMBL" id="EKX48211.1"/>
    </source>
</evidence>
<keyword evidence="1" id="KW-0472">Membrane</keyword>
<feature type="transmembrane region" description="Helical" evidence="1">
    <location>
        <begin position="386"/>
        <end position="407"/>
    </location>
</feature>
<sequence length="484" mass="54715">MTKTDMCIGKSAFRKDDERVKREGRISSLLASKTGRAGWQWVKYGIIFCIWCLGTAERACALSLDPRDMATASAMRRRMGYEAGFTLTLGFVNRGGSVRDGKTSHSSPICYFVHRSPSQSSMEGRNALERYMAIRSRSPLKADRERSMRQNRCLKAIHQEDSRSGVARRDERRVRKLKISGSVSDTSLDKISRTKFSNISAPTTTTYQSLVAIKEAIDVAAGWKTPDLSGTQLVRRQRQKNWDLTGEPFRRVTSNEIRKKNLDPIKDLNVTGSSWVKSPNLASRNSFSRELVESSSEESSTEINHVLDIQRTLLNCGLFVSTIAGWKDQNGLSWYTSVGIGICMYIFRYKVDDILDTHDVHSEDWFELFSRLPEPSFKSIAEYGKIYLSSALVFVSSLFIWRGIWAGIDDTQISWQVCLVIGTISYMLLSVMQLQLERRRFDEGDTGSRSTSLFTERHGIMGRVDFFPEGPVLVADHSPITPLS</sequence>
<reference evidence="4" key="2">
    <citation type="submission" date="2012-11" db="EMBL/GenBank/DDBJ databases">
        <authorList>
            <person name="Kuo A."/>
            <person name="Curtis B.A."/>
            <person name="Tanifuji G."/>
            <person name="Burki F."/>
            <person name="Gruber A."/>
            <person name="Irimia M."/>
            <person name="Maruyama S."/>
            <person name="Arias M.C."/>
            <person name="Ball S.G."/>
            <person name="Gile G.H."/>
            <person name="Hirakawa Y."/>
            <person name="Hopkins J.F."/>
            <person name="Rensing S.A."/>
            <person name="Schmutz J."/>
            <person name="Symeonidi A."/>
            <person name="Elias M."/>
            <person name="Eveleigh R.J."/>
            <person name="Herman E.K."/>
            <person name="Klute M.J."/>
            <person name="Nakayama T."/>
            <person name="Obornik M."/>
            <person name="Reyes-Prieto A."/>
            <person name="Armbrust E.V."/>
            <person name="Aves S.J."/>
            <person name="Beiko R.G."/>
            <person name="Coutinho P."/>
            <person name="Dacks J.B."/>
            <person name="Durnford D.G."/>
            <person name="Fast N.M."/>
            <person name="Green B.R."/>
            <person name="Grisdale C."/>
            <person name="Hempe F."/>
            <person name="Henrissat B."/>
            <person name="Hoppner M.P."/>
            <person name="Ishida K.-I."/>
            <person name="Kim E."/>
            <person name="Koreny L."/>
            <person name="Kroth P.G."/>
            <person name="Liu Y."/>
            <person name="Malik S.-B."/>
            <person name="Maier U.G."/>
            <person name="McRose D."/>
            <person name="Mock T."/>
            <person name="Neilson J.A."/>
            <person name="Onodera N.T."/>
            <person name="Poole A.M."/>
            <person name="Pritham E.J."/>
            <person name="Richards T.A."/>
            <person name="Rocap G."/>
            <person name="Roy S.W."/>
            <person name="Sarai C."/>
            <person name="Schaack S."/>
            <person name="Shirato S."/>
            <person name="Slamovits C.H."/>
            <person name="Spencer D.F."/>
            <person name="Suzuki S."/>
            <person name="Worden A.Z."/>
            <person name="Zauner S."/>
            <person name="Barry K."/>
            <person name="Bell C."/>
            <person name="Bharti A.K."/>
            <person name="Crow J.A."/>
            <person name="Grimwood J."/>
            <person name="Kramer R."/>
            <person name="Lindquist E."/>
            <person name="Lucas S."/>
            <person name="Salamov A."/>
            <person name="McFadden G.I."/>
            <person name="Lane C.E."/>
            <person name="Keeling P.J."/>
            <person name="Gray M.W."/>
            <person name="Grigoriev I.V."/>
            <person name="Archibald J.M."/>
        </authorList>
    </citation>
    <scope>NUCLEOTIDE SEQUENCE</scope>
    <source>
        <strain evidence="4">CCMP2712</strain>
    </source>
</reference>
<dbReference type="KEGG" id="gtt:GUITHDRAFT_105818"/>
<protein>
    <submittedName>
        <fullName evidence="2 3">Uncharacterized protein</fullName>
    </submittedName>
</protein>
<gene>
    <name evidence="2" type="ORF">GUITHDRAFT_105818</name>
</gene>
<dbReference type="EMBL" id="JH992986">
    <property type="protein sequence ID" value="EKX48211.1"/>
    <property type="molecule type" value="Genomic_DNA"/>
</dbReference>
<keyword evidence="1" id="KW-0812">Transmembrane</keyword>
<accession>L1JI81</accession>
<reference evidence="3" key="3">
    <citation type="submission" date="2016-03" db="UniProtKB">
        <authorList>
            <consortium name="EnsemblProtists"/>
        </authorList>
    </citation>
    <scope>IDENTIFICATION</scope>
</reference>
<keyword evidence="1" id="KW-1133">Transmembrane helix</keyword>
<dbReference type="EnsemblProtists" id="EKX48211">
    <property type="protein sequence ID" value="EKX48211"/>
    <property type="gene ID" value="GUITHDRAFT_105818"/>
</dbReference>